<proteinExistence type="inferred from homology"/>
<dbReference type="CDD" id="cd06261">
    <property type="entry name" value="TM_PBP2"/>
    <property type="match status" value="1"/>
</dbReference>
<feature type="transmembrane region" description="Helical" evidence="5">
    <location>
        <begin position="96"/>
        <end position="118"/>
    </location>
</feature>
<keyword evidence="8" id="KW-1185">Reference proteome</keyword>
<keyword evidence="4 5" id="KW-0472">Membrane</keyword>
<comment type="caution">
    <text evidence="7">The sequence shown here is derived from an EMBL/GenBank/DDBJ whole genome shotgun (WGS) entry which is preliminary data.</text>
</comment>
<reference evidence="7 8" key="1">
    <citation type="journal article" date="2013" name="Genome Announc.">
        <title>Draft Genome Sequence of the Cellulolytic, Mesophilic, Anaerobic Bacterium Clostridium termitidis Strain CT1112 (DSM 5398).</title>
        <authorList>
            <person name="Lal S."/>
            <person name="Ramachandran U."/>
            <person name="Zhang X."/>
            <person name="Munir R."/>
            <person name="Sparling R."/>
            <person name="Levin D.B."/>
        </authorList>
    </citation>
    <scope>NUCLEOTIDE SEQUENCE [LARGE SCALE GENOMIC DNA]</scope>
    <source>
        <strain evidence="7 8">CT1112</strain>
    </source>
</reference>
<dbReference type="AlphaFoldDB" id="S0FKU6"/>
<dbReference type="PANTHER" id="PTHR43496">
    <property type="entry name" value="PROTEIN LPLB"/>
    <property type="match status" value="1"/>
</dbReference>
<evidence type="ECO:0000313" key="8">
    <source>
        <dbReference type="Proteomes" id="UP000014155"/>
    </source>
</evidence>
<dbReference type="EMBL" id="AORV01000045">
    <property type="protein sequence ID" value="EMS70931.1"/>
    <property type="molecule type" value="Genomic_DNA"/>
</dbReference>
<keyword evidence="3 5" id="KW-1133">Transmembrane helix</keyword>
<feature type="transmembrane region" description="Helical" evidence="5">
    <location>
        <begin position="286"/>
        <end position="311"/>
    </location>
</feature>
<dbReference type="InterPro" id="IPR035906">
    <property type="entry name" value="MetI-like_sf"/>
</dbReference>
<evidence type="ECO:0000256" key="3">
    <source>
        <dbReference type="ARBA" id="ARBA00022989"/>
    </source>
</evidence>
<dbReference type="STRING" id="1195236.CTER_3267"/>
<name>S0FKU6_RUMCE</name>
<gene>
    <name evidence="7" type="ORF">CTER_3267</name>
</gene>
<dbReference type="InterPro" id="IPR000515">
    <property type="entry name" value="MetI-like"/>
</dbReference>
<dbReference type="GO" id="GO:0055085">
    <property type="term" value="P:transmembrane transport"/>
    <property type="evidence" value="ECO:0007669"/>
    <property type="project" value="InterPro"/>
</dbReference>
<organism evidence="7 8">
    <name type="scientific">Ruminiclostridium cellobioparum subsp. termitidis CT1112</name>
    <dbReference type="NCBI Taxonomy" id="1195236"/>
    <lineage>
        <taxon>Bacteria</taxon>
        <taxon>Bacillati</taxon>
        <taxon>Bacillota</taxon>
        <taxon>Clostridia</taxon>
        <taxon>Eubacteriales</taxon>
        <taxon>Oscillospiraceae</taxon>
        <taxon>Ruminiclostridium</taxon>
    </lineage>
</organism>
<accession>S0FKU6</accession>
<dbReference type="SUPFAM" id="SSF161098">
    <property type="entry name" value="MetI-like"/>
    <property type="match status" value="1"/>
</dbReference>
<feature type="transmembrane region" description="Helical" evidence="5">
    <location>
        <begin position="32"/>
        <end position="56"/>
    </location>
</feature>
<evidence type="ECO:0000256" key="1">
    <source>
        <dbReference type="ARBA" id="ARBA00004141"/>
    </source>
</evidence>
<comment type="subcellular location">
    <subcellularLocation>
        <location evidence="5">Cell membrane</location>
        <topology evidence="5">Multi-pass membrane protein</topology>
    </subcellularLocation>
    <subcellularLocation>
        <location evidence="1">Membrane</location>
        <topology evidence="1">Multi-pass membrane protein</topology>
    </subcellularLocation>
</comment>
<sequence length="320" mass="36394">MNEITGVKNKNQNAVSSQKAKKTWAAVKQHKFLYLLAAPALIYFAIFKFGPMWGLLMAFKDYSPYKGIFGSPWIGVKLFQDLFKDPFFFYMLRNTVAIAMLKLFFYFPVPIFLAIMLNEVRHNTYRKLVQTVVYFPHFLSWVITASLTVFALSANMGFVNKILASMGKEQILFLVDPNYFWPIVLIQSIWKEAGWGTIIFMAALVSIDLQLYEAALIDGATRLQRIWHVTLPGLLPTIVVLLILRLGQIFDVGFEQILLMQNSLVRDVSEIFDTYSYSQGILQGQYSLGAAVGFFKSCIGLIFLTTSNYLVKKSGNEGIF</sequence>
<keyword evidence="5" id="KW-0813">Transport</keyword>
<dbReference type="Pfam" id="PF00528">
    <property type="entry name" value="BPD_transp_1"/>
    <property type="match status" value="1"/>
</dbReference>
<protein>
    <submittedName>
        <fullName evidence="7">ABC-type polysaccharide transport system, permease component</fullName>
    </submittedName>
</protein>
<feature type="transmembrane region" description="Helical" evidence="5">
    <location>
        <begin position="229"/>
        <end position="250"/>
    </location>
</feature>
<evidence type="ECO:0000256" key="2">
    <source>
        <dbReference type="ARBA" id="ARBA00022692"/>
    </source>
</evidence>
<dbReference type="PATRIC" id="fig|1195236.3.peg.3489"/>
<keyword evidence="2 5" id="KW-0812">Transmembrane</keyword>
<feature type="transmembrane region" description="Helical" evidence="5">
    <location>
        <begin position="138"/>
        <end position="159"/>
    </location>
</feature>
<evidence type="ECO:0000256" key="5">
    <source>
        <dbReference type="RuleBase" id="RU363032"/>
    </source>
</evidence>
<dbReference type="PROSITE" id="PS50928">
    <property type="entry name" value="ABC_TM1"/>
    <property type="match status" value="1"/>
</dbReference>
<evidence type="ECO:0000259" key="6">
    <source>
        <dbReference type="PROSITE" id="PS50928"/>
    </source>
</evidence>
<dbReference type="RefSeq" id="WP_004627427.1">
    <property type="nucleotide sequence ID" value="NZ_AORV01000045.1"/>
</dbReference>
<feature type="domain" description="ABC transmembrane type-1" evidence="6">
    <location>
        <begin position="92"/>
        <end position="307"/>
    </location>
</feature>
<evidence type="ECO:0000313" key="7">
    <source>
        <dbReference type="EMBL" id="EMS70931.1"/>
    </source>
</evidence>
<comment type="similarity">
    <text evidence="5">Belongs to the binding-protein-dependent transport system permease family.</text>
</comment>
<evidence type="ECO:0000256" key="4">
    <source>
        <dbReference type="ARBA" id="ARBA00023136"/>
    </source>
</evidence>
<dbReference type="PANTHER" id="PTHR43496:SF1">
    <property type="entry name" value="POLYGALACTURONAN_RHAMNOGALACTURONAN TRANSPORT SYSTEM PERMEASE PROTEIN YTEP"/>
    <property type="match status" value="1"/>
</dbReference>
<dbReference type="GO" id="GO:0005886">
    <property type="term" value="C:plasma membrane"/>
    <property type="evidence" value="ECO:0007669"/>
    <property type="project" value="UniProtKB-SubCell"/>
</dbReference>
<dbReference type="Proteomes" id="UP000014155">
    <property type="component" value="Unassembled WGS sequence"/>
</dbReference>
<dbReference type="eggNOG" id="COG4209">
    <property type="taxonomic scope" value="Bacteria"/>
</dbReference>
<dbReference type="Gene3D" id="1.10.3720.10">
    <property type="entry name" value="MetI-like"/>
    <property type="match status" value="1"/>
</dbReference>